<dbReference type="Proteomes" id="UP000316621">
    <property type="component" value="Chromosome 5"/>
</dbReference>
<proteinExistence type="predicted"/>
<dbReference type="AlphaFoldDB" id="A0A4Y7JR63"/>
<dbReference type="InterPro" id="IPR043129">
    <property type="entry name" value="ATPase_NBD"/>
</dbReference>
<keyword evidence="2" id="KW-1185">Reference proteome</keyword>
<evidence type="ECO:0000313" key="1">
    <source>
        <dbReference type="EMBL" id="RZC62298.1"/>
    </source>
</evidence>
<accession>A0A4Y7JR63</accession>
<dbReference type="STRING" id="3469.A0A4Y7JR63"/>
<dbReference type="Gramene" id="RZC62298">
    <property type="protein sequence ID" value="RZC62298"/>
    <property type="gene ID" value="C5167_024056"/>
</dbReference>
<dbReference type="EMBL" id="CM010719">
    <property type="protein sequence ID" value="RZC62298.1"/>
    <property type="molecule type" value="Genomic_DNA"/>
</dbReference>
<gene>
    <name evidence="1" type="ORF">C5167_024056</name>
</gene>
<dbReference type="Gene3D" id="3.30.420.510">
    <property type="match status" value="1"/>
</dbReference>
<name>A0A4Y7JR63_PAPSO</name>
<sequence length="93" mass="10698">MAEIHKDAPYLALDIGGSLIKLVYFSRYEQSATEDQDNTNIMKALEHRSHPFETREINRCLDFIKFKQLHCQVGTDPESKQKGVSVKVKISFL</sequence>
<dbReference type="GO" id="GO:0005524">
    <property type="term" value="F:ATP binding"/>
    <property type="evidence" value="ECO:0007669"/>
    <property type="project" value="InterPro"/>
</dbReference>
<dbReference type="GO" id="GO:0015937">
    <property type="term" value="P:coenzyme A biosynthetic process"/>
    <property type="evidence" value="ECO:0007669"/>
    <property type="project" value="InterPro"/>
</dbReference>
<evidence type="ECO:0000313" key="2">
    <source>
        <dbReference type="Proteomes" id="UP000316621"/>
    </source>
</evidence>
<dbReference type="SUPFAM" id="SSF53067">
    <property type="entry name" value="Actin-like ATPase domain"/>
    <property type="match status" value="1"/>
</dbReference>
<reference evidence="1 2" key="1">
    <citation type="journal article" date="2018" name="Science">
        <title>The opium poppy genome and morphinan production.</title>
        <authorList>
            <person name="Guo L."/>
            <person name="Winzer T."/>
            <person name="Yang X."/>
            <person name="Li Y."/>
            <person name="Ning Z."/>
            <person name="He Z."/>
            <person name="Teodor R."/>
            <person name="Lu Y."/>
            <person name="Bowser T.A."/>
            <person name="Graham I.A."/>
            <person name="Ye K."/>
        </authorList>
    </citation>
    <scope>NUCLEOTIDE SEQUENCE [LARGE SCALE GENOMIC DNA]</scope>
    <source>
        <strain evidence="2">cv. HN1</strain>
        <tissue evidence="1">Leaves</tissue>
    </source>
</reference>
<dbReference type="InterPro" id="IPR004567">
    <property type="entry name" value="Type_II_PanK"/>
</dbReference>
<evidence type="ECO:0008006" key="3">
    <source>
        <dbReference type="Google" id="ProtNLM"/>
    </source>
</evidence>
<dbReference type="Pfam" id="PF03630">
    <property type="entry name" value="Fumble"/>
    <property type="match status" value="1"/>
</dbReference>
<protein>
    <recommendedName>
        <fullName evidence="3">Pantothenate kinase</fullName>
    </recommendedName>
</protein>
<organism evidence="1 2">
    <name type="scientific">Papaver somniferum</name>
    <name type="common">Opium poppy</name>
    <dbReference type="NCBI Taxonomy" id="3469"/>
    <lineage>
        <taxon>Eukaryota</taxon>
        <taxon>Viridiplantae</taxon>
        <taxon>Streptophyta</taxon>
        <taxon>Embryophyta</taxon>
        <taxon>Tracheophyta</taxon>
        <taxon>Spermatophyta</taxon>
        <taxon>Magnoliopsida</taxon>
        <taxon>Ranunculales</taxon>
        <taxon>Papaveraceae</taxon>
        <taxon>Papaveroideae</taxon>
        <taxon>Papaver</taxon>
    </lineage>
</organism>